<evidence type="ECO:0000256" key="6">
    <source>
        <dbReference type="ARBA" id="ARBA00023049"/>
    </source>
</evidence>
<dbReference type="Proteomes" id="UP000887578">
    <property type="component" value="Unplaced"/>
</dbReference>
<feature type="active site" evidence="7">
    <location>
        <position position="83"/>
    </location>
</feature>
<keyword evidence="3 8" id="KW-0479">Metal-binding</keyword>
<name>A0A914PBK2_9BILA</name>
<feature type="binding site" evidence="8">
    <location>
        <position position="37"/>
    </location>
    <ligand>
        <name>Ca(2+)</name>
        <dbReference type="ChEBI" id="CHEBI:29108"/>
        <label>3</label>
    </ligand>
</feature>
<keyword evidence="10" id="KW-1185">Reference proteome</keyword>
<dbReference type="GO" id="GO:0008270">
    <property type="term" value="F:zinc ion binding"/>
    <property type="evidence" value="ECO:0007669"/>
    <property type="project" value="InterPro"/>
</dbReference>
<comment type="cofactor">
    <cofactor evidence="8">
        <name>Ca(2+)</name>
        <dbReference type="ChEBI" id="CHEBI:29108"/>
    </cofactor>
    <text evidence="8">Can bind about 5 Ca(2+) ions per subunit.</text>
</comment>
<evidence type="ECO:0000259" key="9">
    <source>
        <dbReference type="SMART" id="SM00235"/>
    </source>
</evidence>
<feature type="binding site" evidence="8">
    <location>
        <position position="38"/>
    </location>
    <ligand>
        <name>Ca(2+)</name>
        <dbReference type="ChEBI" id="CHEBI:29108"/>
        <label>3</label>
    </ligand>
</feature>
<dbReference type="SMART" id="SM00235">
    <property type="entry name" value="ZnMc"/>
    <property type="match status" value="1"/>
</dbReference>
<dbReference type="InterPro" id="IPR021190">
    <property type="entry name" value="Pept_M10A"/>
</dbReference>
<evidence type="ECO:0000256" key="4">
    <source>
        <dbReference type="ARBA" id="ARBA00022801"/>
    </source>
</evidence>
<dbReference type="PANTHER" id="PTHR10201:SF323">
    <property type="entry name" value="MATRIX METALLOPROTEINASE-21"/>
    <property type="match status" value="1"/>
</dbReference>
<protein>
    <submittedName>
        <fullName evidence="11">Peptidase metallopeptidase domain-containing protein</fullName>
    </submittedName>
</protein>
<dbReference type="AlphaFoldDB" id="A0A914PBK2"/>
<feature type="binding site" evidence="8">
    <location>
        <position position="32"/>
    </location>
    <ligand>
        <name>Zn(2+)</name>
        <dbReference type="ChEBI" id="CHEBI:29105"/>
        <label>1</label>
    </ligand>
</feature>
<proteinExistence type="inferred from homology"/>
<comment type="similarity">
    <text evidence="1">Belongs to the peptidase M10A family.</text>
</comment>
<dbReference type="InterPro" id="IPR024079">
    <property type="entry name" value="MetalloPept_cat_dom_sf"/>
</dbReference>
<dbReference type="GO" id="GO:0006508">
    <property type="term" value="P:proteolysis"/>
    <property type="evidence" value="ECO:0007669"/>
    <property type="project" value="UniProtKB-KW"/>
</dbReference>
<evidence type="ECO:0000256" key="8">
    <source>
        <dbReference type="PIRSR" id="PIRSR621190-2"/>
    </source>
</evidence>
<dbReference type="Gene3D" id="3.40.390.10">
    <property type="entry name" value="Collagenase (Catalytic Domain)"/>
    <property type="match status" value="1"/>
</dbReference>
<dbReference type="InterPro" id="IPR001818">
    <property type="entry name" value="Pept_M10_metallopeptidase"/>
</dbReference>
<evidence type="ECO:0000256" key="3">
    <source>
        <dbReference type="ARBA" id="ARBA00022723"/>
    </source>
</evidence>
<accession>A0A914PBK2</accession>
<feature type="domain" description="Peptidase metallopeptidase" evidence="9">
    <location>
        <begin position="2"/>
        <end position="133"/>
    </location>
</feature>
<feature type="binding site" evidence="8">
    <location>
        <position position="20"/>
    </location>
    <ligand>
        <name>Ca(2+)</name>
        <dbReference type="ChEBI" id="CHEBI:29108"/>
        <label>2</label>
    </ligand>
</feature>
<dbReference type="WBParaSite" id="PDA_v2.g14950.t1">
    <property type="protein sequence ID" value="PDA_v2.g14950.t1"/>
    <property type="gene ID" value="PDA_v2.g14950"/>
</dbReference>
<evidence type="ECO:0000256" key="2">
    <source>
        <dbReference type="ARBA" id="ARBA00022670"/>
    </source>
</evidence>
<dbReference type="GO" id="GO:0030574">
    <property type="term" value="P:collagen catabolic process"/>
    <property type="evidence" value="ECO:0007669"/>
    <property type="project" value="TreeGrafter"/>
</dbReference>
<evidence type="ECO:0000313" key="11">
    <source>
        <dbReference type="WBParaSite" id="PDA_v2.g14950.t1"/>
    </source>
</evidence>
<feature type="binding site" evidence="8">
    <location>
        <position position="92"/>
    </location>
    <ligand>
        <name>Zn(2+)</name>
        <dbReference type="ChEBI" id="CHEBI:29105"/>
        <label>2</label>
        <note>catalytic</note>
    </ligand>
</feature>
<evidence type="ECO:0000313" key="10">
    <source>
        <dbReference type="Proteomes" id="UP000887578"/>
    </source>
</evidence>
<keyword evidence="4" id="KW-0378">Hydrolase</keyword>
<organism evidence="10 11">
    <name type="scientific">Panagrolaimus davidi</name>
    <dbReference type="NCBI Taxonomy" id="227884"/>
    <lineage>
        <taxon>Eukaryota</taxon>
        <taxon>Metazoa</taxon>
        <taxon>Ecdysozoa</taxon>
        <taxon>Nematoda</taxon>
        <taxon>Chromadorea</taxon>
        <taxon>Rhabditida</taxon>
        <taxon>Tylenchina</taxon>
        <taxon>Panagrolaimomorpha</taxon>
        <taxon>Panagrolaimoidea</taxon>
        <taxon>Panagrolaimidae</taxon>
        <taxon>Panagrolaimus</taxon>
    </lineage>
</organism>
<feature type="binding site" evidence="8">
    <location>
        <position position="82"/>
    </location>
    <ligand>
        <name>Zn(2+)</name>
        <dbReference type="ChEBI" id="CHEBI:29105"/>
        <label>2</label>
        <note>catalytic</note>
    </ligand>
</feature>
<feature type="binding site" evidence="8">
    <location>
        <position position="58"/>
    </location>
    <ligand>
        <name>Ca(2+)</name>
        <dbReference type="ChEBI" id="CHEBI:29108"/>
        <label>1</label>
    </ligand>
</feature>
<dbReference type="InterPro" id="IPR006026">
    <property type="entry name" value="Peptidase_Metallo"/>
</dbReference>
<dbReference type="GO" id="GO:0030198">
    <property type="term" value="P:extracellular matrix organization"/>
    <property type="evidence" value="ECO:0007669"/>
    <property type="project" value="TreeGrafter"/>
</dbReference>
<feature type="binding site" evidence="8">
    <location>
        <position position="100"/>
    </location>
    <ligand>
        <name>Zn(2+)</name>
        <dbReference type="ChEBI" id="CHEBI:29105"/>
        <label>2</label>
        <note>catalytic</note>
    </ligand>
</feature>
<keyword evidence="6" id="KW-0482">Metalloprotease</keyword>
<feature type="binding site" evidence="8">
    <location>
        <position position="30"/>
    </location>
    <ligand>
        <name>Zn(2+)</name>
        <dbReference type="ChEBI" id="CHEBI:29105"/>
        <label>1</label>
    </ligand>
</feature>
<evidence type="ECO:0000256" key="1">
    <source>
        <dbReference type="ARBA" id="ARBA00010370"/>
    </source>
</evidence>
<keyword evidence="8" id="KW-0106">Calcium</keyword>
<sequence>MWATYIPIEFFETNDLNGADIKISFARRFHGDAIEFDGRGGTFAHADSKGTIHFDGDEKWKIYSSSDLKDSKTIDLLSAAVHEIGHVLGLDHSNADGSIMAQIYQDSFNAQGRWAEPKITPDDIQKVQSFYGMKYNQDRNTGELKKQSRGIWVPKVKVNKCREIISQ</sequence>
<comment type="cofactor">
    <cofactor evidence="8">
        <name>Zn(2+)</name>
        <dbReference type="ChEBI" id="CHEBI:29105"/>
    </cofactor>
    <text evidence="8">Binds 2 Zn(2+) ions per subunit.</text>
</comment>
<feature type="binding site" evidence="8">
    <location>
        <position position="53"/>
    </location>
    <ligand>
        <name>Zn(2+)</name>
        <dbReference type="ChEBI" id="CHEBI:29105"/>
        <label>1</label>
    </ligand>
</feature>
<dbReference type="Pfam" id="PF00413">
    <property type="entry name" value="Peptidase_M10"/>
    <property type="match status" value="1"/>
</dbReference>
<evidence type="ECO:0000256" key="5">
    <source>
        <dbReference type="ARBA" id="ARBA00022833"/>
    </source>
</evidence>
<feature type="binding site" evidence="8">
    <location>
        <position position="86"/>
    </location>
    <ligand>
        <name>Zn(2+)</name>
        <dbReference type="ChEBI" id="CHEBI:29105"/>
        <label>2</label>
        <note>catalytic</note>
    </ligand>
</feature>
<keyword evidence="2" id="KW-0645">Protease</keyword>
<dbReference type="GO" id="GO:0031012">
    <property type="term" value="C:extracellular matrix"/>
    <property type="evidence" value="ECO:0007669"/>
    <property type="project" value="InterPro"/>
</dbReference>
<dbReference type="PRINTS" id="PR00138">
    <property type="entry name" value="MATRIXIN"/>
</dbReference>
<feature type="binding site" evidence="8">
    <location>
        <position position="55"/>
    </location>
    <ligand>
        <name>Ca(2+)</name>
        <dbReference type="ChEBI" id="CHEBI:29108"/>
        <label>3</label>
    </ligand>
</feature>
<dbReference type="SUPFAM" id="SSF55486">
    <property type="entry name" value="Metalloproteases ('zincins'), catalytic domain"/>
    <property type="match status" value="1"/>
</dbReference>
<dbReference type="PANTHER" id="PTHR10201">
    <property type="entry name" value="MATRIX METALLOPROTEINASE"/>
    <property type="match status" value="1"/>
</dbReference>
<feature type="binding site" evidence="8">
    <location>
        <position position="58"/>
    </location>
    <ligand>
        <name>Ca(2+)</name>
        <dbReference type="ChEBI" id="CHEBI:29108"/>
        <label>3</label>
    </ligand>
</feature>
<feature type="binding site" evidence="8">
    <location>
        <position position="45"/>
    </location>
    <ligand>
        <name>Zn(2+)</name>
        <dbReference type="ChEBI" id="CHEBI:29105"/>
        <label>1</label>
    </ligand>
</feature>
<dbReference type="GO" id="GO:0004222">
    <property type="term" value="F:metalloendopeptidase activity"/>
    <property type="evidence" value="ECO:0007669"/>
    <property type="project" value="InterPro"/>
</dbReference>
<evidence type="ECO:0000256" key="7">
    <source>
        <dbReference type="PIRSR" id="PIRSR621190-1"/>
    </source>
</evidence>
<keyword evidence="5 8" id="KW-0862">Zinc</keyword>
<reference evidence="11" key="1">
    <citation type="submission" date="2022-11" db="UniProtKB">
        <authorList>
            <consortium name="WormBaseParasite"/>
        </authorList>
    </citation>
    <scope>IDENTIFICATION</scope>
</reference>